<comment type="caution">
    <text evidence="7">The sequence shown here is derived from an EMBL/GenBank/DDBJ whole genome shotgun (WGS) entry which is preliminary data.</text>
</comment>
<feature type="transmembrane region" description="Helical" evidence="5">
    <location>
        <begin position="247"/>
        <end position="268"/>
    </location>
</feature>
<evidence type="ECO:0000256" key="2">
    <source>
        <dbReference type="ARBA" id="ARBA00022692"/>
    </source>
</evidence>
<keyword evidence="2 5" id="KW-0812">Transmembrane</keyword>
<dbReference type="PANTHER" id="PTHR46641">
    <property type="entry name" value="FMRFAMIDE RECEPTOR-RELATED"/>
    <property type="match status" value="1"/>
</dbReference>
<dbReference type="InterPro" id="IPR052954">
    <property type="entry name" value="GPCR-Ligand_Int"/>
</dbReference>
<dbReference type="PROSITE" id="PS50262">
    <property type="entry name" value="G_PROTEIN_RECEP_F1_2"/>
    <property type="match status" value="1"/>
</dbReference>
<dbReference type="Pfam" id="PF10324">
    <property type="entry name" value="7TM_GPCR_Srw"/>
    <property type="match status" value="1"/>
</dbReference>
<dbReference type="Gene3D" id="1.20.1070.10">
    <property type="entry name" value="Rhodopsin 7-helix transmembrane proteins"/>
    <property type="match status" value="2"/>
</dbReference>
<evidence type="ECO:0000313" key="7">
    <source>
        <dbReference type="EMBL" id="GMR44944.1"/>
    </source>
</evidence>
<protein>
    <recommendedName>
        <fullName evidence="6">G-protein coupled receptors family 1 profile domain-containing protein</fullName>
    </recommendedName>
</protein>
<evidence type="ECO:0000256" key="3">
    <source>
        <dbReference type="ARBA" id="ARBA00022989"/>
    </source>
</evidence>
<dbReference type="InterPro" id="IPR000276">
    <property type="entry name" value="GPCR_Rhodpsn"/>
</dbReference>
<evidence type="ECO:0000313" key="8">
    <source>
        <dbReference type="Proteomes" id="UP001328107"/>
    </source>
</evidence>
<evidence type="ECO:0000256" key="4">
    <source>
        <dbReference type="ARBA" id="ARBA00023136"/>
    </source>
</evidence>
<feature type="domain" description="G-protein coupled receptors family 1 profile" evidence="6">
    <location>
        <begin position="23"/>
        <end position="265"/>
    </location>
</feature>
<accession>A0AAN5CIE1</accession>
<sequence>MDESTTIQRVICLYLFPLVCIPGCVTAALSCTIFFRMRRSSLDVLLCGLSFFDVLVLACSLLIYPPMAECMRYESEFDLSGGNTTDPTTTWVCQYFWKATLVSYPTSVIAQVGSVWMCVAVAVDRFLAVSLPMRRITFCTPANAAVAVSAITMFSVLYRIPAAFEITLDKLGRMTQTELGRNEIRMAYQARTVLTNQKPKSERREEAERRMTIMSVVVAALFIITSFPLAVVNILENYFKYSSQDLLAASNLLVCCNSANNMIIYIVFNRKFRLFIIEFLTPWMNKRRRRCSTLISELEKSKSSVHFERTKLCVNKNISNDSLTSFTPVGVSRISSFRTHGNNNGRNNSVMSVTGLERSASARVSIPSSSLTTTALQHSKSSEIR</sequence>
<dbReference type="AlphaFoldDB" id="A0AAN5CIE1"/>
<comment type="subcellular location">
    <subcellularLocation>
        <location evidence="1">Membrane</location>
    </subcellularLocation>
</comment>
<feature type="transmembrane region" description="Helical" evidence="5">
    <location>
        <begin position="213"/>
        <end position="235"/>
    </location>
</feature>
<dbReference type="SUPFAM" id="SSF81321">
    <property type="entry name" value="Family A G protein-coupled receptor-like"/>
    <property type="match status" value="1"/>
</dbReference>
<dbReference type="PRINTS" id="PR00237">
    <property type="entry name" value="GPCRRHODOPSN"/>
</dbReference>
<feature type="transmembrane region" description="Helical" evidence="5">
    <location>
        <begin position="108"/>
        <end position="127"/>
    </location>
</feature>
<dbReference type="PANTHER" id="PTHR46641:SF24">
    <property type="entry name" value="G-PROTEIN COUPLED RECEPTORS FAMILY 1 PROFILE DOMAIN-CONTAINING PROTEIN"/>
    <property type="match status" value="1"/>
</dbReference>
<dbReference type="Proteomes" id="UP001328107">
    <property type="component" value="Unassembled WGS sequence"/>
</dbReference>
<proteinExistence type="predicted"/>
<name>A0AAN5CIE1_9BILA</name>
<dbReference type="CDD" id="cd14978">
    <property type="entry name" value="7tmA_FMRFamide_R-like"/>
    <property type="match status" value="1"/>
</dbReference>
<evidence type="ECO:0000256" key="1">
    <source>
        <dbReference type="ARBA" id="ARBA00004370"/>
    </source>
</evidence>
<reference evidence="8" key="1">
    <citation type="submission" date="2022-10" db="EMBL/GenBank/DDBJ databases">
        <title>Genome assembly of Pristionchus species.</title>
        <authorList>
            <person name="Yoshida K."/>
            <person name="Sommer R.J."/>
        </authorList>
    </citation>
    <scope>NUCLEOTIDE SEQUENCE [LARGE SCALE GENOMIC DNA]</scope>
    <source>
        <strain evidence="8">RS5460</strain>
    </source>
</reference>
<dbReference type="InterPro" id="IPR019427">
    <property type="entry name" value="7TM_GPCR_serpentine_rcpt_Srw"/>
</dbReference>
<keyword evidence="4 5" id="KW-0472">Membrane</keyword>
<feature type="transmembrane region" description="Helical" evidence="5">
    <location>
        <begin position="14"/>
        <end position="35"/>
    </location>
</feature>
<evidence type="ECO:0000256" key="5">
    <source>
        <dbReference type="SAM" id="Phobius"/>
    </source>
</evidence>
<keyword evidence="3 5" id="KW-1133">Transmembrane helix</keyword>
<gene>
    <name evidence="7" type="ORF">PMAYCL1PPCAC_15139</name>
</gene>
<keyword evidence="8" id="KW-1185">Reference proteome</keyword>
<feature type="non-terminal residue" evidence="7">
    <location>
        <position position="385"/>
    </location>
</feature>
<dbReference type="InterPro" id="IPR017452">
    <property type="entry name" value="GPCR_Rhodpsn_7TM"/>
</dbReference>
<organism evidence="7 8">
    <name type="scientific">Pristionchus mayeri</name>
    <dbReference type="NCBI Taxonomy" id="1317129"/>
    <lineage>
        <taxon>Eukaryota</taxon>
        <taxon>Metazoa</taxon>
        <taxon>Ecdysozoa</taxon>
        <taxon>Nematoda</taxon>
        <taxon>Chromadorea</taxon>
        <taxon>Rhabditida</taxon>
        <taxon>Rhabditina</taxon>
        <taxon>Diplogasteromorpha</taxon>
        <taxon>Diplogasteroidea</taxon>
        <taxon>Neodiplogasteridae</taxon>
        <taxon>Pristionchus</taxon>
    </lineage>
</organism>
<dbReference type="GO" id="GO:0016020">
    <property type="term" value="C:membrane"/>
    <property type="evidence" value="ECO:0007669"/>
    <property type="project" value="UniProtKB-SubCell"/>
</dbReference>
<dbReference type="GO" id="GO:0008528">
    <property type="term" value="F:G protein-coupled peptide receptor activity"/>
    <property type="evidence" value="ECO:0007669"/>
    <property type="project" value="InterPro"/>
</dbReference>
<evidence type="ECO:0000259" key="6">
    <source>
        <dbReference type="PROSITE" id="PS50262"/>
    </source>
</evidence>
<dbReference type="EMBL" id="BTRK01000004">
    <property type="protein sequence ID" value="GMR44944.1"/>
    <property type="molecule type" value="Genomic_DNA"/>
</dbReference>
<feature type="transmembrane region" description="Helical" evidence="5">
    <location>
        <begin position="42"/>
        <end position="64"/>
    </location>
</feature>